<dbReference type="EMBL" id="KB300512">
    <property type="protein sequence ID" value="ELU06585.1"/>
    <property type="molecule type" value="Genomic_DNA"/>
</dbReference>
<dbReference type="OMA" id="GSNCAND"/>
<keyword evidence="1" id="KW-1015">Disulfide bond</keyword>
<dbReference type="Proteomes" id="UP000014760">
    <property type="component" value="Unassembled WGS sequence"/>
</dbReference>
<dbReference type="InterPro" id="IPR036056">
    <property type="entry name" value="Fibrinogen-like_C"/>
</dbReference>
<dbReference type="InterPro" id="IPR050373">
    <property type="entry name" value="Fibrinogen_C-term_domain"/>
</dbReference>
<dbReference type="HOGENOM" id="CLU_038628_6_2_1"/>
<gene>
    <name evidence="3" type="ORF">CAPTEDRAFT_213036</name>
</gene>
<dbReference type="PANTHER" id="PTHR19143">
    <property type="entry name" value="FIBRINOGEN/TENASCIN/ANGIOPOEITIN"/>
    <property type="match status" value="1"/>
</dbReference>
<dbReference type="InterPro" id="IPR002181">
    <property type="entry name" value="Fibrinogen_a/b/g_C_dom"/>
</dbReference>
<proteinExistence type="predicted"/>
<dbReference type="SUPFAM" id="SSF56496">
    <property type="entry name" value="Fibrinogen C-terminal domain-like"/>
    <property type="match status" value="1"/>
</dbReference>
<dbReference type="InterPro" id="IPR020837">
    <property type="entry name" value="Fibrinogen_CS"/>
</dbReference>
<dbReference type="Pfam" id="PF00147">
    <property type="entry name" value="Fibrinogen_C"/>
    <property type="match status" value="1"/>
</dbReference>
<evidence type="ECO:0000259" key="2">
    <source>
        <dbReference type="PROSITE" id="PS51406"/>
    </source>
</evidence>
<feature type="domain" description="Fibrinogen C-terminal" evidence="2">
    <location>
        <begin position="1"/>
        <end position="187"/>
    </location>
</feature>
<dbReference type="FunFam" id="3.90.215.10:FF:000001">
    <property type="entry name" value="Tenascin isoform 1"/>
    <property type="match status" value="1"/>
</dbReference>
<dbReference type="SMART" id="SM00186">
    <property type="entry name" value="FBG"/>
    <property type="match status" value="1"/>
</dbReference>
<dbReference type="PROSITE" id="PS00514">
    <property type="entry name" value="FIBRINOGEN_C_1"/>
    <property type="match status" value="1"/>
</dbReference>
<reference evidence="3 5" key="2">
    <citation type="journal article" date="2013" name="Nature">
        <title>Insights into bilaterian evolution from three spiralian genomes.</title>
        <authorList>
            <person name="Simakov O."/>
            <person name="Marletaz F."/>
            <person name="Cho S.J."/>
            <person name="Edsinger-Gonzales E."/>
            <person name="Havlak P."/>
            <person name="Hellsten U."/>
            <person name="Kuo D.H."/>
            <person name="Larsson T."/>
            <person name="Lv J."/>
            <person name="Arendt D."/>
            <person name="Savage R."/>
            <person name="Osoegawa K."/>
            <person name="de Jong P."/>
            <person name="Grimwood J."/>
            <person name="Chapman J.A."/>
            <person name="Shapiro H."/>
            <person name="Aerts A."/>
            <person name="Otillar R.P."/>
            <person name="Terry A.Y."/>
            <person name="Boore J.L."/>
            <person name="Grigoriev I.V."/>
            <person name="Lindberg D.R."/>
            <person name="Seaver E.C."/>
            <person name="Weisblat D.A."/>
            <person name="Putnam N.H."/>
            <person name="Rokhsar D.S."/>
        </authorList>
    </citation>
    <scope>NUCLEOTIDE SEQUENCE</scope>
    <source>
        <strain evidence="3 5">I ESC-2004</strain>
    </source>
</reference>
<keyword evidence="5" id="KW-1185">Reference proteome</keyword>
<evidence type="ECO:0000256" key="1">
    <source>
        <dbReference type="ARBA" id="ARBA00023157"/>
    </source>
</evidence>
<evidence type="ECO:0000313" key="5">
    <source>
        <dbReference type="Proteomes" id="UP000014760"/>
    </source>
</evidence>
<dbReference type="FunCoup" id="R7UK81">
    <property type="interactions" value="49"/>
</dbReference>
<reference evidence="4" key="3">
    <citation type="submission" date="2015-06" db="UniProtKB">
        <authorList>
            <consortium name="EnsemblMetazoa"/>
        </authorList>
    </citation>
    <scope>IDENTIFICATION</scope>
</reference>
<dbReference type="Gene3D" id="3.90.215.10">
    <property type="entry name" value="Gamma Fibrinogen, chain A, domain 1"/>
    <property type="match status" value="1"/>
</dbReference>
<evidence type="ECO:0000313" key="4">
    <source>
        <dbReference type="EnsemblMetazoa" id="CapteP213036"/>
    </source>
</evidence>
<accession>R7UK81</accession>
<reference evidence="5" key="1">
    <citation type="submission" date="2012-12" db="EMBL/GenBank/DDBJ databases">
        <authorList>
            <person name="Hellsten U."/>
            <person name="Grimwood J."/>
            <person name="Chapman J.A."/>
            <person name="Shapiro H."/>
            <person name="Aerts A."/>
            <person name="Otillar R.P."/>
            <person name="Terry A.Y."/>
            <person name="Boore J.L."/>
            <person name="Simakov O."/>
            <person name="Marletaz F."/>
            <person name="Cho S.-J."/>
            <person name="Edsinger-Gonzales E."/>
            <person name="Havlak P."/>
            <person name="Kuo D.-H."/>
            <person name="Larsson T."/>
            <person name="Lv J."/>
            <person name="Arendt D."/>
            <person name="Savage R."/>
            <person name="Osoegawa K."/>
            <person name="de Jong P."/>
            <person name="Lindberg D.R."/>
            <person name="Seaver E.C."/>
            <person name="Weisblat D.A."/>
            <person name="Putnam N.H."/>
            <person name="Grigoriev I.V."/>
            <person name="Rokhsar D.S."/>
        </authorList>
    </citation>
    <scope>NUCLEOTIDE SEQUENCE</scope>
    <source>
        <strain evidence="5">I ESC-2004</strain>
    </source>
</reference>
<sequence length="187" mass="21426">MRVYCDMKTDGGGWLVFQRRQDGSKDFFLTWREYASGFGDLSYEFWLRNRNLHVLTSTQTYEMRVDLGDFEGETRFARYSTFKVASEDQKFTLTVGGFSGTAGDALYPHNGQPFTTKDMNNESDLGGNCADYYKGAWWYLNCHDSNLNGLYLNGTFTGLQGRGVVWSKWKGTSYSMPFTEMKIRPIG</sequence>
<dbReference type="CDD" id="cd00087">
    <property type="entry name" value="FReD"/>
    <property type="match status" value="1"/>
</dbReference>
<dbReference type="AlphaFoldDB" id="R7UK81"/>
<dbReference type="GO" id="GO:0005615">
    <property type="term" value="C:extracellular space"/>
    <property type="evidence" value="ECO:0007669"/>
    <property type="project" value="TreeGrafter"/>
</dbReference>
<dbReference type="PROSITE" id="PS51406">
    <property type="entry name" value="FIBRINOGEN_C_2"/>
    <property type="match status" value="1"/>
</dbReference>
<dbReference type="InterPro" id="IPR014716">
    <property type="entry name" value="Fibrinogen_a/b/g_C_1"/>
</dbReference>
<dbReference type="OrthoDB" id="6273946at2759"/>
<dbReference type="PANTHER" id="PTHR19143:SF458">
    <property type="entry name" value="FIBRINOGEN C-TERMINAL DOMAIN-CONTAINING PROTEIN-RELATED"/>
    <property type="match status" value="1"/>
</dbReference>
<dbReference type="STRING" id="283909.R7UK81"/>
<dbReference type="EMBL" id="AMQN01007361">
    <property type="status" value="NOT_ANNOTATED_CDS"/>
    <property type="molecule type" value="Genomic_DNA"/>
</dbReference>
<dbReference type="EnsemblMetazoa" id="CapteT213036">
    <property type="protein sequence ID" value="CapteP213036"/>
    <property type="gene ID" value="CapteG213036"/>
</dbReference>
<evidence type="ECO:0000313" key="3">
    <source>
        <dbReference type="EMBL" id="ELU06585.1"/>
    </source>
</evidence>
<organism evidence="3">
    <name type="scientific">Capitella teleta</name>
    <name type="common">Polychaete worm</name>
    <dbReference type="NCBI Taxonomy" id="283909"/>
    <lineage>
        <taxon>Eukaryota</taxon>
        <taxon>Metazoa</taxon>
        <taxon>Spiralia</taxon>
        <taxon>Lophotrochozoa</taxon>
        <taxon>Annelida</taxon>
        <taxon>Polychaeta</taxon>
        <taxon>Sedentaria</taxon>
        <taxon>Scolecida</taxon>
        <taxon>Capitellidae</taxon>
        <taxon>Capitella</taxon>
    </lineage>
</organism>
<protein>
    <recommendedName>
        <fullName evidence="2">Fibrinogen C-terminal domain-containing protein</fullName>
    </recommendedName>
</protein>
<name>R7UK81_CAPTE</name>